<dbReference type="SUPFAM" id="SSF51338">
    <property type="entry name" value="Composite domain of metallo-dependent hydrolases"/>
    <property type="match status" value="1"/>
</dbReference>
<keyword evidence="1" id="KW-0862">Zinc</keyword>
<proteinExistence type="predicted"/>
<evidence type="ECO:0000256" key="1">
    <source>
        <dbReference type="PIRSR" id="PIRSR039004-1"/>
    </source>
</evidence>
<feature type="site" description="Transition state stabilizer" evidence="3">
    <location>
        <position position="152"/>
    </location>
</feature>
<evidence type="ECO:0000313" key="4">
    <source>
        <dbReference type="EMBL" id="QCI86113.1"/>
    </source>
</evidence>
<keyword evidence="4" id="KW-0378">Hydrolase</keyword>
<keyword evidence="5" id="KW-1185">Reference proteome</keyword>
<evidence type="ECO:0000256" key="2">
    <source>
        <dbReference type="PIRSR" id="PIRSR039004-2"/>
    </source>
</evidence>
<dbReference type="NCBIfam" id="TIGR03583">
    <property type="entry name" value="EF_0837"/>
    <property type="match status" value="1"/>
</dbReference>
<dbReference type="SUPFAM" id="SSF51556">
    <property type="entry name" value="Metallo-dependent hydrolases"/>
    <property type="match status" value="1"/>
</dbReference>
<dbReference type="InterPro" id="IPR047601">
    <property type="entry name" value="EF_0837-like"/>
</dbReference>
<dbReference type="InterPro" id="IPR032466">
    <property type="entry name" value="Metal_Hydrolase"/>
</dbReference>
<sequence>MLDLIIKDGKTIHEQPIEIGILNGIIVEVAPVVDQEAKEIISVNQRYLSAGWIDSHVHCYEKMSLYYDFPDQIGWTKGVTTVVDAGSTGENNIREFYEMLKQSRTNVLALMNISKDGIVHQDELADLSKINEENNLTRLAELPEFIIGIKVRMSRTVVGENDIIPLHMAKALQYKANHLPLMVHIGSAPPKLEHILTLLEPGDIVTHCYNGKPNGILDEHGAIKACAWDAYRRGVLFDIGHGSDSFNFRVGSKAVAEGLICQTISTDIYHRNRENGPVYDLATTLEKGLAIGLSLADVIKMVTENPAKQFHLKDRGYLAVDQRADLTIFDVQATKEVLYDSNGNTVELSQKIVPIATVIGGKYYQL</sequence>
<feature type="binding site" evidence="1">
    <location>
        <position position="184"/>
    </location>
    <ligand>
        <name>Zn(2+)</name>
        <dbReference type="ChEBI" id="CHEBI:29105"/>
        <label>2</label>
    </ligand>
</feature>
<dbReference type="InterPro" id="IPR020043">
    <property type="entry name" value="Deacetylase_Atu3266-like"/>
</dbReference>
<dbReference type="EMBL" id="CP039712">
    <property type="protein sequence ID" value="QCI86113.1"/>
    <property type="molecule type" value="Genomic_DNA"/>
</dbReference>
<dbReference type="RefSeq" id="WP_136952950.1">
    <property type="nucleotide sequence ID" value="NZ_CP039712.1"/>
</dbReference>
<keyword evidence="1" id="KW-0479">Metal-binding</keyword>
<evidence type="ECO:0000256" key="3">
    <source>
        <dbReference type="PIRSR" id="PIRSR039004-3"/>
    </source>
</evidence>
<dbReference type="Gene3D" id="2.30.40.10">
    <property type="entry name" value="Urease, subunit C, domain 1"/>
    <property type="match status" value="1"/>
</dbReference>
<dbReference type="GO" id="GO:0046872">
    <property type="term" value="F:metal ion binding"/>
    <property type="evidence" value="ECO:0007669"/>
    <property type="project" value="UniProtKB-KW"/>
</dbReference>
<organism evidence="4 5">
    <name type="scientific">Vagococcus zengguangii</name>
    <dbReference type="NCBI Taxonomy" id="2571750"/>
    <lineage>
        <taxon>Bacteria</taxon>
        <taxon>Bacillati</taxon>
        <taxon>Bacillota</taxon>
        <taxon>Bacilli</taxon>
        <taxon>Lactobacillales</taxon>
        <taxon>Enterococcaceae</taxon>
        <taxon>Vagococcus</taxon>
    </lineage>
</organism>
<dbReference type="PANTHER" id="PTHR42717:SF1">
    <property type="entry name" value="IMIDAZOLONEPROPIONASE AND RELATED AMIDOHYDROLASES"/>
    <property type="match status" value="1"/>
</dbReference>
<dbReference type="Proteomes" id="UP000298615">
    <property type="component" value="Chromosome"/>
</dbReference>
<dbReference type="NCBIfam" id="NF006689">
    <property type="entry name" value="PRK09237.1"/>
    <property type="match status" value="1"/>
</dbReference>
<dbReference type="Gene3D" id="3.20.20.140">
    <property type="entry name" value="Metal-dependent hydrolases"/>
    <property type="match status" value="1"/>
</dbReference>
<feature type="binding site" description="via carbamate group" evidence="1">
    <location>
        <position position="150"/>
    </location>
    <ligand>
        <name>Zn(2+)</name>
        <dbReference type="ChEBI" id="CHEBI:29105"/>
        <label>1</label>
    </ligand>
</feature>
<evidence type="ECO:0000313" key="5">
    <source>
        <dbReference type="Proteomes" id="UP000298615"/>
    </source>
</evidence>
<name>A0A4D7CSN0_9ENTE</name>
<accession>A0A4D7CSN0</accession>
<dbReference type="InterPro" id="IPR011059">
    <property type="entry name" value="Metal-dep_hydrolase_composite"/>
</dbReference>
<dbReference type="EC" id="3.5.2.3" evidence="4"/>
<dbReference type="PANTHER" id="PTHR42717">
    <property type="entry name" value="DIHYDROOROTASE-RELATED"/>
    <property type="match status" value="1"/>
</dbReference>
<gene>
    <name evidence="4" type="ORF">FA707_03670</name>
</gene>
<feature type="binding site" evidence="1">
    <location>
        <position position="207"/>
    </location>
    <ligand>
        <name>Zn(2+)</name>
        <dbReference type="ChEBI" id="CHEBI:29105"/>
        <label>2</label>
    </ligand>
</feature>
<dbReference type="AlphaFoldDB" id="A0A4D7CSN0"/>
<feature type="modified residue" description="N6-carboxylysine" evidence="2">
    <location>
        <position position="150"/>
    </location>
</feature>
<dbReference type="GO" id="GO:0019213">
    <property type="term" value="F:deacetylase activity"/>
    <property type="evidence" value="ECO:0007669"/>
    <property type="project" value="InterPro"/>
</dbReference>
<feature type="binding site" evidence="1">
    <location>
        <position position="56"/>
    </location>
    <ligand>
        <name>Zn(2+)</name>
        <dbReference type="ChEBI" id="CHEBI:29105"/>
        <label>1</label>
    </ligand>
</feature>
<feature type="binding site" evidence="1">
    <location>
        <position position="58"/>
    </location>
    <ligand>
        <name>Zn(2+)</name>
        <dbReference type="ChEBI" id="CHEBI:29105"/>
        <label>1</label>
    </ligand>
</feature>
<dbReference type="PIRSF" id="PIRSF039004">
    <property type="entry name" value="ADE_EF_0837"/>
    <property type="match status" value="1"/>
</dbReference>
<dbReference type="GO" id="GO:0004151">
    <property type="term" value="F:dihydroorotase activity"/>
    <property type="evidence" value="ECO:0007669"/>
    <property type="project" value="UniProtKB-EC"/>
</dbReference>
<dbReference type="Pfam" id="PF22647">
    <property type="entry name" value="EF_0837-like_N"/>
    <property type="match status" value="1"/>
</dbReference>
<protein>
    <submittedName>
        <fullName evidence="4">Amidohydrolase/deacetylase family metallohydrolase</fullName>
        <ecNumber evidence="4">3.5.2.3</ecNumber>
    </submittedName>
</protein>
<reference evidence="4 5" key="1">
    <citation type="submission" date="2019-04" db="EMBL/GenBank/DDBJ databases">
        <title>Vagococcus sp. nov., isolated from faeces of yaks (Bos grunniens).</title>
        <authorList>
            <person name="Ge Y."/>
        </authorList>
    </citation>
    <scope>NUCLEOTIDE SEQUENCE [LARGE SCALE GENOMIC DNA]</scope>
    <source>
        <strain evidence="4 5">MN-17</strain>
    </source>
</reference>
<dbReference type="KEGG" id="vao:FA707_03670"/>
<feature type="binding site" evidence="1">
    <location>
        <position position="267"/>
    </location>
    <ligand>
        <name>Zn(2+)</name>
        <dbReference type="ChEBI" id="CHEBI:29105"/>
        <label>1</label>
    </ligand>
</feature>
<feature type="binding site" description="via carbamate group" evidence="1">
    <location>
        <position position="150"/>
    </location>
    <ligand>
        <name>Zn(2+)</name>
        <dbReference type="ChEBI" id="CHEBI:29105"/>
        <label>2</label>
    </ligand>
</feature>